<dbReference type="Pfam" id="PF08448">
    <property type="entry name" value="PAS_4"/>
    <property type="match status" value="3"/>
</dbReference>
<evidence type="ECO:0000256" key="1">
    <source>
        <dbReference type="ARBA" id="ARBA00000085"/>
    </source>
</evidence>
<dbReference type="PRINTS" id="PR00344">
    <property type="entry name" value="BCTRLSENSOR"/>
</dbReference>
<evidence type="ECO:0000256" key="3">
    <source>
        <dbReference type="ARBA" id="ARBA00022553"/>
    </source>
</evidence>
<dbReference type="SUPFAM" id="SSF47384">
    <property type="entry name" value="Homodimeric domain of signal transducing histidine kinase"/>
    <property type="match status" value="1"/>
</dbReference>
<dbReference type="Pfam" id="PF00512">
    <property type="entry name" value="HisKA"/>
    <property type="match status" value="1"/>
</dbReference>
<dbReference type="InterPro" id="IPR000700">
    <property type="entry name" value="PAS-assoc_C"/>
</dbReference>
<dbReference type="EMBL" id="AHMO02000007">
    <property type="protein sequence ID" value="EQA46515.1"/>
    <property type="molecule type" value="Genomic_DNA"/>
</dbReference>
<proteinExistence type="predicted"/>
<dbReference type="EC" id="2.7.13.3" evidence="2"/>
<keyword evidence="8" id="KW-0902">Two-component regulatory system</keyword>
<dbReference type="InterPro" id="IPR005467">
    <property type="entry name" value="His_kinase_dom"/>
</dbReference>
<dbReference type="GO" id="GO:0000155">
    <property type="term" value="F:phosphorelay sensor kinase activity"/>
    <property type="evidence" value="ECO:0007669"/>
    <property type="project" value="InterPro"/>
</dbReference>
<feature type="domain" description="Histidine kinase" evidence="10">
    <location>
        <begin position="535"/>
        <end position="757"/>
    </location>
</feature>
<dbReference type="SUPFAM" id="SSF55874">
    <property type="entry name" value="ATPase domain of HSP90 chaperone/DNA topoisomerase II/histidine kinase"/>
    <property type="match status" value="1"/>
</dbReference>
<dbReference type="InterPro" id="IPR004358">
    <property type="entry name" value="Sig_transdc_His_kin-like_C"/>
</dbReference>
<dbReference type="Gene3D" id="3.30.565.10">
    <property type="entry name" value="Histidine kinase-like ATPase, C-terminal domain"/>
    <property type="match status" value="1"/>
</dbReference>
<evidence type="ECO:0000256" key="2">
    <source>
        <dbReference type="ARBA" id="ARBA00012438"/>
    </source>
</evidence>
<dbReference type="PANTHER" id="PTHR43065">
    <property type="entry name" value="SENSOR HISTIDINE KINASE"/>
    <property type="match status" value="1"/>
</dbReference>
<evidence type="ECO:0000256" key="9">
    <source>
        <dbReference type="SAM" id="MobiDB-lite"/>
    </source>
</evidence>
<feature type="domain" description="PAC" evidence="12">
    <location>
        <begin position="216"/>
        <end position="267"/>
    </location>
</feature>
<dbReference type="RefSeq" id="WP_020987136.1">
    <property type="nucleotide sequence ID" value="NZ_AHMO02000007.1"/>
</dbReference>
<protein>
    <recommendedName>
        <fullName evidence="2">histidine kinase</fullName>
        <ecNumber evidence="2">2.7.13.3</ecNumber>
    </recommendedName>
</protein>
<feature type="domain" description="PAS" evidence="11">
    <location>
        <begin position="268"/>
        <end position="344"/>
    </location>
</feature>
<dbReference type="InterPro" id="IPR000014">
    <property type="entry name" value="PAS"/>
</dbReference>
<dbReference type="Pfam" id="PF02518">
    <property type="entry name" value="HATPase_c"/>
    <property type="match status" value="1"/>
</dbReference>
<dbReference type="CDD" id="cd00130">
    <property type="entry name" value="PAS"/>
    <property type="match status" value="4"/>
</dbReference>
<dbReference type="InterPro" id="IPR013767">
    <property type="entry name" value="PAS_fold"/>
</dbReference>
<evidence type="ECO:0000256" key="6">
    <source>
        <dbReference type="ARBA" id="ARBA00022777"/>
    </source>
</evidence>
<keyword evidence="4" id="KW-0808">Transferase</keyword>
<dbReference type="InterPro" id="IPR036097">
    <property type="entry name" value="HisK_dim/P_sf"/>
</dbReference>
<dbReference type="Pfam" id="PF00989">
    <property type="entry name" value="PAS"/>
    <property type="match status" value="1"/>
</dbReference>
<dbReference type="NCBIfam" id="TIGR00229">
    <property type="entry name" value="sensory_box"/>
    <property type="match status" value="4"/>
</dbReference>
<comment type="catalytic activity">
    <reaction evidence="1">
        <text>ATP + protein L-histidine = ADP + protein N-phospho-L-histidine.</text>
        <dbReference type="EC" id="2.7.13.3"/>
    </reaction>
</comment>
<dbReference type="Gene3D" id="3.30.450.20">
    <property type="entry name" value="PAS domain"/>
    <property type="match status" value="4"/>
</dbReference>
<name>T0F5Y9_9LEPT</name>
<dbReference type="PROSITE" id="PS50109">
    <property type="entry name" value="HIS_KIN"/>
    <property type="match status" value="1"/>
</dbReference>
<evidence type="ECO:0000256" key="7">
    <source>
        <dbReference type="ARBA" id="ARBA00022840"/>
    </source>
</evidence>
<evidence type="ECO:0000256" key="4">
    <source>
        <dbReference type="ARBA" id="ARBA00022679"/>
    </source>
</evidence>
<dbReference type="GO" id="GO:0006355">
    <property type="term" value="P:regulation of DNA-templated transcription"/>
    <property type="evidence" value="ECO:0007669"/>
    <property type="project" value="InterPro"/>
</dbReference>
<dbReference type="PROSITE" id="PS50113">
    <property type="entry name" value="PAC"/>
    <property type="match status" value="3"/>
</dbReference>
<comment type="caution">
    <text evidence="13">The sequence shown here is derived from an EMBL/GenBank/DDBJ whole genome shotgun (WGS) entry which is preliminary data.</text>
</comment>
<evidence type="ECO:0000256" key="5">
    <source>
        <dbReference type="ARBA" id="ARBA00022741"/>
    </source>
</evidence>
<feature type="domain" description="PAC" evidence="12">
    <location>
        <begin position="471"/>
        <end position="522"/>
    </location>
</feature>
<sequence>MTEKKVNFPTNLDSIKQSEFLYRAMAKNFPNGVVAIFDRDLRYVLIDGTGLADIGLSSEEMEGKTIWELFPPETCNQIEPHYRATLNGESTVAEIPFRNNIFKVYHVPIKDDQGKVLFGMVMTQNITDRIQTDIALRESERRYREIFDNTSDCLFLLDVTSDGRFKIIELNAAEEQATGLKNAEVSGKFVEEILPPDLSEEVIRNYKMCVERGKLIGYEEKLDFAFGPKYFQTLLIPVRNASNQIYRIVGVARDITLQKQSEELIQKSEQRLRNIIDGLGPYMFVGLMRPDGTVIEANMTALSAAALKPEDVIGKLFEETYWWSYSEESKRELRMAIDRAARGESYRKDVQVRTAENKFIVIDFSIQPLPDETGAVTYLIPSGIVITERKLAEEALRESRQMYRELVENINDVIFSVDTEGILTYISPVVRFFTGYSPEELIGRHFAELVVSEDQEYANRLFRSALLGNREVSEVRIKATKGNHLWVLVSTRPLVRNEKIVGVAGVSTDITKRMQLEQQLLQSQKMESLGTLAGGIAHDFNNILSIMLGHLSLLTKFAADPGKRIQSIEAITKAVDRGAALVRQLLTFARKSDPTFLPLKVDSITNEILTLMNGTFPKLVSVETQIDSKIPPVIADHNQIHQVLLNLCVNSRDAMPDGGTLSIHARAVTGDFVRTSFTNADANEYVEITVADTGSGMDEATRARIFEPFFTTKKDGKGTGLGLATAYGIIRQHRGFISVESSVGKGTNFRIYLPTQLRGDSPKEEHKDLAGRDPHTMEKKRF</sequence>
<dbReference type="AlphaFoldDB" id="T0F5Y9"/>
<accession>T0F5Y9</accession>
<dbReference type="InterPro" id="IPR036890">
    <property type="entry name" value="HATPase_C_sf"/>
</dbReference>
<evidence type="ECO:0000313" key="13">
    <source>
        <dbReference type="EMBL" id="EQA46515.1"/>
    </source>
</evidence>
<dbReference type="InterPro" id="IPR003594">
    <property type="entry name" value="HATPase_dom"/>
</dbReference>
<dbReference type="SMART" id="SM00086">
    <property type="entry name" value="PAC"/>
    <property type="match status" value="3"/>
</dbReference>
<keyword evidence="6" id="KW-0418">Kinase</keyword>
<feature type="domain" description="PAS" evidence="11">
    <location>
        <begin position="54"/>
        <end position="89"/>
    </location>
</feature>
<evidence type="ECO:0000259" key="11">
    <source>
        <dbReference type="PROSITE" id="PS50112"/>
    </source>
</evidence>
<dbReference type="PANTHER" id="PTHR43065:SF46">
    <property type="entry name" value="C4-DICARBOXYLATE TRANSPORT SENSOR PROTEIN DCTB"/>
    <property type="match status" value="1"/>
</dbReference>
<feature type="compositionally biased region" description="Basic and acidic residues" evidence="9">
    <location>
        <begin position="760"/>
        <end position="782"/>
    </location>
</feature>
<dbReference type="STRING" id="1049789.LEP1GSC050_0475"/>
<evidence type="ECO:0000313" key="14">
    <source>
        <dbReference type="Proteomes" id="UP000015454"/>
    </source>
</evidence>
<dbReference type="SMART" id="SM00388">
    <property type="entry name" value="HisKA"/>
    <property type="match status" value="1"/>
</dbReference>
<keyword evidence="14" id="KW-1185">Reference proteome</keyword>
<evidence type="ECO:0000259" key="10">
    <source>
        <dbReference type="PROSITE" id="PS50109"/>
    </source>
</evidence>
<feature type="domain" description="PAC" evidence="12">
    <location>
        <begin position="346"/>
        <end position="398"/>
    </location>
</feature>
<feature type="region of interest" description="Disordered" evidence="9">
    <location>
        <begin position="758"/>
        <end position="782"/>
    </location>
</feature>
<dbReference type="Proteomes" id="UP000015454">
    <property type="component" value="Unassembled WGS sequence"/>
</dbReference>
<dbReference type="InterPro" id="IPR035965">
    <property type="entry name" value="PAS-like_dom_sf"/>
</dbReference>
<evidence type="ECO:0000256" key="8">
    <source>
        <dbReference type="ARBA" id="ARBA00023012"/>
    </source>
</evidence>
<dbReference type="SMART" id="SM00387">
    <property type="entry name" value="HATPase_c"/>
    <property type="match status" value="1"/>
</dbReference>
<gene>
    <name evidence="13" type="ORF">LEP1GSC050_0475</name>
</gene>
<organism evidence="13 14">
    <name type="scientific">Leptospira broomii serovar Hurstbridge str. 5399</name>
    <dbReference type="NCBI Taxonomy" id="1049789"/>
    <lineage>
        <taxon>Bacteria</taxon>
        <taxon>Pseudomonadati</taxon>
        <taxon>Spirochaetota</taxon>
        <taxon>Spirochaetia</taxon>
        <taxon>Leptospirales</taxon>
        <taxon>Leptospiraceae</taxon>
        <taxon>Leptospira</taxon>
    </lineage>
</organism>
<dbReference type="InterPro" id="IPR001610">
    <property type="entry name" value="PAC"/>
</dbReference>
<evidence type="ECO:0000259" key="12">
    <source>
        <dbReference type="PROSITE" id="PS50113"/>
    </source>
</evidence>
<dbReference type="SMART" id="SM00091">
    <property type="entry name" value="PAS"/>
    <property type="match status" value="4"/>
</dbReference>
<feature type="domain" description="PAS" evidence="11">
    <location>
        <begin position="139"/>
        <end position="213"/>
    </location>
</feature>
<keyword evidence="7" id="KW-0067">ATP-binding</keyword>
<keyword evidence="3" id="KW-0597">Phosphoprotein</keyword>
<dbReference type="PROSITE" id="PS50112">
    <property type="entry name" value="PAS"/>
    <property type="match status" value="4"/>
</dbReference>
<dbReference type="Gene3D" id="1.10.287.130">
    <property type="match status" value="1"/>
</dbReference>
<dbReference type="GO" id="GO:0005524">
    <property type="term" value="F:ATP binding"/>
    <property type="evidence" value="ECO:0007669"/>
    <property type="project" value="UniProtKB-KW"/>
</dbReference>
<dbReference type="InterPro" id="IPR013656">
    <property type="entry name" value="PAS_4"/>
</dbReference>
<keyword evidence="5" id="KW-0547">Nucleotide-binding</keyword>
<dbReference type="SUPFAM" id="SSF55785">
    <property type="entry name" value="PYP-like sensor domain (PAS domain)"/>
    <property type="match status" value="4"/>
</dbReference>
<feature type="domain" description="PAS" evidence="11">
    <location>
        <begin position="399"/>
        <end position="469"/>
    </location>
</feature>
<dbReference type="CDD" id="cd00082">
    <property type="entry name" value="HisKA"/>
    <property type="match status" value="1"/>
</dbReference>
<reference evidence="13" key="1">
    <citation type="submission" date="2013-05" db="EMBL/GenBank/DDBJ databases">
        <authorList>
            <person name="Harkins D.M."/>
            <person name="Durkin A.S."/>
            <person name="Brinkac L.M."/>
            <person name="Haft D.H."/>
            <person name="Selengut J.D."/>
            <person name="Sanka R."/>
            <person name="DePew J."/>
            <person name="Purushe J."/>
            <person name="Hartskeerl R.A."/>
            <person name="Ahmed A."/>
            <person name="van der Linden H."/>
            <person name="Goris M.G.A."/>
            <person name="Vinetz J.M."/>
            <person name="Sutton G.G."/>
            <person name="Nierman W.C."/>
            <person name="Fouts D.E."/>
        </authorList>
    </citation>
    <scope>NUCLEOTIDE SEQUENCE [LARGE SCALE GENOMIC DNA]</scope>
    <source>
        <strain evidence="13">5399</strain>
    </source>
</reference>
<dbReference type="InterPro" id="IPR003661">
    <property type="entry name" value="HisK_dim/P_dom"/>
</dbReference>